<evidence type="ECO:0000313" key="2">
    <source>
        <dbReference type="Proteomes" id="UP000091967"/>
    </source>
</evidence>
<organism evidence="1 2">
    <name type="scientific">Fusarium poae</name>
    <dbReference type="NCBI Taxonomy" id="36050"/>
    <lineage>
        <taxon>Eukaryota</taxon>
        <taxon>Fungi</taxon>
        <taxon>Dikarya</taxon>
        <taxon>Ascomycota</taxon>
        <taxon>Pezizomycotina</taxon>
        <taxon>Sordariomycetes</taxon>
        <taxon>Hypocreomycetidae</taxon>
        <taxon>Hypocreales</taxon>
        <taxon>Nectriaceae</taxon>
        <taxon>Fusarium</taxon>
    </lineage>
</organism>
<evidence type="ECO:0000313" key="1">
    <source>
        <dbReference type="EMBL" id="OBS29413.1"/>
    </source>
</evidence>
<name>A0A1B8B9L4_FUSPO</name>
<reference evidence="1 2" key="1">
    <citation type="submission" date="2016-06" db="EMBL/GenBank/DDBJ databases">
        <title>Living apart together: crosstalk between the core and supernumerary genomes in a fungal plant pathogen.</title>
        <authorList>
            <person name="Vanheule A."/>
            <person name="Audenaert K."/>
            <person name="Warris S."/>
            <person name="Van De Geest H."/>
            <person name="Schijlen E."/>
            <person name="Hofte M."/>
            <person name="De Saeger S."/>
            <person name="Haesaert G."/>
            <person name="Waalwijk C."/>
            <person name="Van Der Lee T."/>
        </authorList>
    </citation>
    <scope>NUCLEOTIDE SEQUENCE [LARGE SCALE GENOMIC DNA]</scope>
    <source>
        <strain evidence="1 2">2516</strain>
    </source>
</reference>
<proteinExistence type="predicted"/>
<sequence length="267" mass="29790">MYAHGLVQEGRALQSLRIGAIVSHQQQDAAKEALLNTARPMTGNSLIDIHESVFKLILVHAHSTKLSITSSSARDPKAKLALTLPPMTMEAHEKVVGELVWVGEHCARLGDSNLAPSSYLPCQVIVREGSTYGEPGVQLWEEFVEGQVLGIILRGMHDVGIGDEIMDSDFFNQQFVWNIELKCPLVCERFHQQKHTFMPPCLAPIFGSYQSEKGRAKRLRNGLSLCAYHLSSYPESFTSMAPSPVGWPRWTNPARSPMRSLRIFPRI</sequence>
<protein>
    <submittedName>
        <fullName evidence="1">Uncharacterized protein</fullName>
    </submittedName>
</protein>
<dbReference type="EMBL" id="LYXU01000001">
    <property type="protein sequence ID" value="OBS29413.1"/>
    <property type="molecule type" value="Genomic_DNA"/>
</dbReference>
<comment type="caution">
    <text evidence="1">The sequence shown here is derived from an EMBL/GenBank/DDBJ whole genome shotgun (WGS) entry which is preliminary data.</text>
</comment>
<gene>
    <name evidence="1" type="ORF">FPOA_03350</name>
</gene>
<accession>A0A1B8B9L4</accession>
<dbReference type="AlphaFoldDB" id="A0A1B8B9L4"/>
<dbReference type="Proteomes" id="UP000091967">
    <property type="component" value="Unassembled WGS sequence"/>
</dbReference>
<keyword evidence="2" id="KW-1185">Reference proteome</keyword>